<gene>
    <name evidence="6" type="ORF">M2350_002343</name>
</gene>
<dbReference type="InterPro" id="IPR006224">
    <property type="entry name" value="PsdUridine_synth_RluA-like_CS"/>
</dbReference>
<evidence type="ECO:0000256" key="3">
    <source>
        <dbReference type="PROSITE-ProRule" id="PRU00182"/>
    </source>
</evidence>
<dbReference type="InterPro" id="IPR036986">
    <property type="entry name" value="S4_RNA-bd_sf"/>
</dbReference>
<dbReference type="InterPro" id="IPR006145">
    <property type="entry name" value="PsdUridine_synth_RsuA/RluA"/>
</dbReference>
<comment type="catalytic activity">
    <reaction evidence="4">
        <text>a uridine in RNA = a pseudouridine in RNA</text>
        <dbReference type="Rhea" id="RHEA:48348"/>
        <dbReference type="Rhea" id="RHEA-COMP:12068"/>
        <dbReference type="Rhea" id="RHEA-COMP:12069"/>
        <dbReference type="ChEBI" id="CHEBI:65314"/>
        <dbReference type="ChEBI" id="CHEBI:65315"/>
    </reaction>
</comment>
<dbReference type="PANTHER" id="PTHR21600">
    <property type="entry name" value="MITOCHONDRIAL RNA PSEUDOURIDINE SYNTHASE"/>
    <property type="match status" value="1"/>
</dbReference>
<dbReference type="Gene3D" id="3.30.2350.10">
    <property type="entry name" value="Pseudouridine synthase"/>
    <property type="match status" value="1"/>
</dbReference>
<dbReference type="SUPFAM" id="SSF55174">
    <property type="entry name" value="Alpha-L RNA-binding motif"/>
    <property type="match status" value="1"/>
</dbReference>
<dbReference type="GO" id="GO:0160140">
    <property type="term" value="F:23S rRNA pseudouridine(1911/1915/1917) synthase activity"/>
    <property type="evidence" value="ECO:0007669"/>
    <property type="project" value="UniProtKB-EC"/>
</dbReference>
<dbReference type="Gene3D" id="3.10.290.10">
    <property type="entry name" value="RNA-binding S4 domain"/>
    <property type="match status" value="1"/>
</dbReference>
<protein>
    <recommendedName>
        <fullName evidence="4">Pseudouridine synthase</fullName>
        <ecNumber evidence="4">5.4.99.-</ecNumber>
    </recommendedName>
</protein>
<dbReference type="InterPro" id="IPR002942">
    <property type="entry name" value="S4_RNA-bd"/>
</dbReference>
<proteinExistence type="inferred from homology"/>
<evidence type="ECO:0000256" key="1">
    <source>
        <dbReference type="ARBA" id="ARBA00010876"/>
    </source>
</evidence>
<evidence type="ECO:0000259" key="5">
    <source>
        <dbReference type="SMART" id="SM00363"/>
    </source>
</evidence>
<keyword evidence="7" id="KW-1185">Reference proteome</keyword>
<dbReference type="Pfam" id="PF00849">
    <property type="entry name" value="PseudoU_synth_2"/>
    <property type="match status" value="1"/>
</dbReference>
<dbReference type="PROSITE" id="PS50889">
    <property type="entry name" value="S4"/>
    <property type="match status" value="1"/>
</dbReference>
<dbReference type="PANTHER" id="PTHR21600:SF44">
    <property type="entry name" value="RIBOSOMAL LARGE SUBUNIT PSEUDOURIDINE SYNTHASE D"/>
    <property type="match status" value="1"/>
</dbReference>
<dbReference type="SMART" id="SM00363">
    <property type="entry name" value="S4"/>
    <property type="match status" value="1"/>
</dbReference>
<evidence type="ECO:0000256" key="2">
    <source>
        <dbReference type="ARBA" id="ARBA00023235"/>
    </source>
</evidence>
<dbReference type="PROSITE" id="PS01129">
    <property type="entry name" value="PSI_RLU"/>
    <property type="match status" value="1"/>
</dbReference>
<dbReference type="Proteomes" id="UP001204798">
    <property type="component" value="Unassembled WGS sequence"/>
</dbReference>
<dbReference type="InterPro" id="IPR020103">
    <property type="entry name" value="PsdUridine_synth_cat_dom_sf"/>
</dbReference>
<sequence>MNGKVSDKAMARTLVFEVPQEFAGMRLDNFLARHFPDLSRSRCQQVIRNGWVKIDRMTVTKPGFILRGKERIEVELPEPEPTTLQPEPIPLSVLYEDDDLLVVDKPRGMVVHPGAGVRRGTLVNALLAMEIPLSDIAGPDRLGIVHRLDKGTSGVMVVAKTNFAHLKLAQQFAEHKVDKRYLAVVVGEPEFEHKVIAAPLMKHPDDPEKFAVANRSAVASHIVDAVTEIWVRERFRGFALLEVRPITGRTHQIRVHLQHLGLPVAGDETYNGRAKALKMARGLKRDDLLNELQSLNGQALHAWKLTFVHPRTNEPISVEAPLPDDMRKLLALLRGSE</sequence>
<dbReference type="InterPro" id="IPR050188">
    <property type="entry name" value="RluA_PseudoU_synthase"/>
</dbReference>
<reference evidence="6 7" key="1">
    <citation type="submission" date="2022-08" db="EMBL/GenBank/DDBJ databases">
        <title>Bacterial and archaeal communities from various locations to study Microbial Dark Matter (Phase II).</title>
        <authorList>
            <person name="Stepanauskas R."/>
        </authorList>
    </citation>
    <scope>NUCLEOTIDE SEQUENCE [LARGE SCALE GENOMIC DNA]</scope>
    <source>
        <strain evidence="6 7">PD1</strain>
    </source>
</reference>
<feature type="domain" description="RNA-binding S4" evidence="5">
    <location>
        <begin position="25"/>
        <end position="88"/>
    </location>
</feature>
<organism evidence="6 7">
    <name type="scientific">Candidatus Fervidibacter sacchari</name>
    <dbReference type="NCBI Taxonomy" id="1448929"/>
    <lineage>
        <taxon>Bacteria</taxon>
        <taxon>Candidatus Fervidibacterota</taxon>
        <taxon>Candidatus Fervidibacter</taxon>
    </lineage>
</organism>
<accession>A0ABT2EPS5</accession>
<keyword evidence="2 4" id="KW-0413">Isomerase</keyword>
<comment type="function">
    <text evidence="4">Responsible for synthesis of pseudouridine from uracil.</text>
</comment>
<name>A0ABT2EPS5_9BACT</name>
<dbReference type="RefSeq" id="WP_259096886.1">
    <property type="nucleotide sequence ID" value="NZ_CP130454.1"/>
</dbReference>
<dbReference type="CDD" id="cd02869">
    <property type="entry name" value="PseudoU_synth_RluA_like"/>
    <property type="match status" value="1"/>
</dbReference>
<dbReference type="Pfam" id="PF01479">
    <property type="entry name" value="S4"/>
    <property type="match status" value="1"/>
</dbReference>
<dbReference type="NCBIfam" id="TIGR00005">
    <property type="entry name" value="rluA_subfam"/>
    <property type="match status" value="1"/>
</dbReference>
<dbReference type="EMBL" id="JANUCP010000004">
    <property type="protein sequence ID" value="MCS3919926.1"/>
    <property type="molecule type" value="Genomic_DNA"/>
</dbReference>
<evidence type="ECO:0000313" key="6">
    <source>
        <dbReference type="EMBL" id="MCS3919926.1"/>
    </source>
</evidence>
<keyword evidence="3" id="KW-0694">RNA-binding</keyword>
<dbReference type="EC" id="5.4.99.-" evidence="4"/>
<evidence type="ECO:0000313" key="7">
    <source>
        <dbReference type="Proteomes" id="UP001204798"/>
    </source>
</evidence>
<comment type="similarity">
    <text evidence="1 4">Belongs to the pseudouridine synthase RluA family.</text>
</comment>
<dbReference type="SUPFAM" id="SSF55120">
    <property type="entry name" value="Pseudouridine synthase"/>
    <property type="match status" value="1"/>
</dbReference>
<evidence type="ECO:0000256" key="4">
    <source>
        <dbReference type="RuleBase" id="RU362028"/>
    </source>
</evidence>
<comment type="caution">
    <text evidence="6">The sequence shown here is derived from an EMBL/GenBank/DDBJ whole genome shotgun (WGS) entry which is preliminary data.</text>
</comment>
<dbReference type="CDD" id="cd00165">
    <property type="entry name" value="S4"/>
    <property type="match status" value="1"/>
</dbReference>
<dbReference type="InterPro" id="IPR006225">
    <property type="entry name" value="PsdUridine_synth_RluC/D"/>
</dbReference>